<feature type="transmembrane region" description="Helical" evidence="6">
    <location>
        <begin position="116"/>
        <end position="137"/>
    </location>
</feature>
<protein>
    <submittedName>
        <fullName evidence="8">MFS transporter</fullName>
    </submittedName>
</protein>
<keyword evidence="2" id="KW-0813">Transport</keyword>
<keyword evidence="5 6" id="KW-0472">Membrane</keyword>
<comment type="caution">
    <text evidence="8">The sequence shown here is derived from an EMBL/GenBank/DDBJ whole genome shotgun (WGS) entry which is preliminary data.</text>
</comment>
<dbReference type="PANTHER" id="PTHR23504:SF15">
    <property type="entry name" value="MAJOR FACILITATOR SUPERFAMILY (MFS) PROFILE DOMAIN-CONTAINING PROTEIN"/>
    <property type="match status" value="1"/>
</dbReference>
<dbReference type="InterPro" id="IPR001958">
    <property type="entry name" value="Tet-R_TetA/multi-R_MdtG-like"/>
</dbReference>
<keyword evidence="4 6" id="KW-1133">Transmembrane helix</keyword>
<feature type="transmembrane region" description="Helical" evidence="6">
    <location>
        <begin position="12"/>
        <end position="33"/>
    </location>
</feature>
<feature type="domain" description="Major facilitator superfamily (MFS) profile" evidence="7">
    <location>
        <begin position="16"/>
        <end position="411"/>
    </location>
</feature>
<evidence type="ECO:0000256" key="1">
    <source>
        <dbReference type="ARBA" id="ARBA00004141"/>
    </source>
</evidence>
<reference evidence="9" key="1">
    <citation type="submission" date="2018-05" db="EMBL/GenBank/DDBJ databases">
        <authorList>
            <person name="Li X."/>
        </authorList>
    </citation>
    <scope>NUCLEOTIDE SEQUENCE [LARGE SCALE GENOMIC DNA]</scope>
    <source>
        <strain evidence="9">LX32</strain>
    </source>
</reference>
<evidence type="ECO:0000256" key="2">
    <source>
        <dbReference type="ARBA" id="ARBA00022448"/>
    </source>
</evidence>
<evidence type="ECO:0000313" key="8">
    <source>
        <dbReference type="EMBL" id="RAK54112.1"/>
    </source>
</evidence>
<dbReference type="GO" id="GO:0016020">
    <property type="term" value="C:membrane"/>
    <property type="evidence" value="ECO:0007669"/>
    <property type="project" value="UniProtKB-SubCell"/>
</dbReference>
<sequence>MGAAPRATTAGLRSRVVVALIAATFVISASFGLNMPLLPSLIAAVSPSGAARVPLHAGLLGAVFTLALGAAAPAWGALSDRTGRRAVLVLGMAGFAITLAVFASPPGLTAVYSEQFLSGVWAAAVMPVSSALVADLAPDDHWRASRLAWLNMALVAGFILGPVAGSAADRLLLRDITPGVLVTPFLATAVLAVPVVLMLWAWTPRGRPAPSARPAPRAKGRALRPLLVLTFVVSLAIGVFEVAIAIRGGRALGLSAVQTGRLFTGCSVVMFAAQAAVFSRWVKPARTAAVLAPAFAAIAGAMALAGWAPSFAVYALAVGLFAASGGVLAPVLAYWVSREAGPAQGAQLGRQTAAAGLGQAVGSAFAGIAFDVFGPTGAALWSGAAAPLAAAVLAAAVHARLTTAEPANALG</sequence>
<organism evidence="8 9">
    <name type="scientific">Phenylobacterium soli</name>
    <dbReference type="NCBI Taxonomy" id="2170551"/>
    <lineage>
        <taxon>Bacteria</taxon>
        <taxon>Pseudomonadati</taxon>
        <taxon>Pseudomonadota</taxon>
        <taxon>Alphaproteobacteria</taxon>
        <taxon>Caulobacterales</taxon>
        <taxon>Caulobacteraceae</taxon>
        <taxon>Phenylobacterium</taxon>
    </lineage>
</organism>
<feature type="transmembrane region" description="Helical" evidence="6">
    <location>
        <begin position="223"/>
        <end position="246"/>
    </location>
</feature>
<dbReference type="InterPro" id="IPR020846">
    <property type="entry name" value="MFS_dom"/>
</dbReference>
<dbReference type="RefSeq" id="WP_111527863.1">
    <property type="nucleotide sequence ID" value="NZ_JBHRSG010000002.1"/>
</dbReference>
<name>A0A328AH48_9CAUL</name>
<dbReference type="PROSITE" id="PS50850">
    <property type="entry name" value="MFS"/>
    <property type="match status" value="1"/>
</dbReference>
<evidence type="ECO:0000256" key="3">
    <source>
        <dbReference type="ARBA" id="ARBA00022692"/>
    </source>
</evidence>
<evidence type="ECO:0000259" key="7">
    <source>
        <dbReference type="PROSITE" id="PS50850"/>
    </source>
</evidence>
<dbReference type="InterPro" id="IPR036259">
    <property type="entry name" value="MFS_trans_sf"/>
</dbReference>
<feature type="transmembrane region" description="Helical" evidence="6">
    <location>
        <begin position="149"/>
        <end position="168"/>
    </location>
</feature>
<keyword evidence="9" id="KW-1185">Reference proteome</keyword>
<dbReference type="Proteomes" id="UP000249254">
    <property type="component" value="Unassembled WGS sequence"/>
</dbReference>
<dbReference type="InterPro" id="IPR011701">
    <property type="entry name" value="MFS"/>
</dbReference>
<dbReference type="AlphaFoldDB" id="A0A328AH48"/>
<evidence type="ECO:0000256" key="4">
    <source>
        <dbReference type="ARBA" id="ARBA00022989"/>
    </source>
</evidence>
<dbReference type="Pfam" id="PF07690">
    <property type="entry name" value="MFS_1"/>
    <property type="match status" value="1"/>
</dbReference>
<dbReference type="SUPFAM" id="SSF103473">
    <property type="entry name" value="MFS general substrate transporter"/>
    <property type="match status" value="1"/>
</dbReference>
<feature type="transmembrane region" description="Helical" evidence="6">
    <location>
        <begin position="258"/>
        <end position="278"/>
    </location>
</feature>
<feature type="transmembrane region" description="Helical" evidence="6">
    <location>
        <begin position="290"/>
        <end position="308"/>
    </location>
</feature>
<comment type="subcellular location">
    <subcellularLocation>
        <location evidence="1">Membrane</location>
        <topology evidence="1">Multi-pass membrane protein</topology>
    </subcellularLocation>
</comment>
<feature type="transmembrane region" description="Helical" evidence="6">
    <location>
        <begin position="180"/>
        <end position="202"/>
    </location>
</feature>
<accession>A0A328AH48</accession>
<dbReference type="Gene3D" id="1.20.1250.20">
    <property type="entry name" value="MFS general substrate transporter like domains"/>
    <property type="match status" value="1"/>
</dbReference>
<evidence type="ECO:0000256" key="5">
    <source>
        <dbReference type="ARBA" id="ARBA00023136"/>
    </source>
</evidence>
<dbReference type="GO" id="GO:0022857">
    <property type="term" value="F:transmembrane transporter activity"/>
    <property type="evidence" value="ECO:0007669"/>
    <property type="project" value="InterPro"/>
</dbReference>
<evidence type="ECO:0000313" key="9">
    <source>
        <dbReference type="Proteomes" id="UP000249254"/>
    </source>
</evidence>
<feature type="transmembrane region" description="Helical" evidence="6">
    <location>
        <begin position="314"/>
        <end position="336"/>
    </location>
</feature>
<dbReference type="PANTHER" id="PTHR23504">
    <property type="entry name" value="MAJOR FACILITATOR SUPERFAMILY DOMAIN-CONTAINING PROTEIN 10"/>
    <property type="match status" value="1"/>
</dbReference>
<feature type="transmembrane region" description="Helical" evidence="6">
    <location>
        <begin position="87"/>
        <end position="104"/>
    </location>
</feature>
<evidence type="ECO:0000256" key="6">
    <source>
        <dbReference type="SAM" id="Phobius"/>
    </source>
</evidence>
<feature type="transmembrane region" description="Helical" evidence="6">
    <location>
        <begin position="53"/>
        <end position="75"/>
    </location>
</feature>
<proteinExistence type="predicted"/>
<gene>
    <name evidence="8" type="ORF">DJ017_06040</name>
</gene>
<dbReference type="OrthoDB" id="7181754at2"/>
<dbReference type="PRINTS" id="PR01035">
    <property type="entry name" value="TCRTETA"/>
</dbReference>
<dbReference type="EMBL" id="QFYQ01000001">
    <property type="protein sequence ID" value="RAK54112.1"/>
    <property type="molecule type" value="Genomic_DNA"/>
</dbReference>
<keyword evidence="3 6" id="KW-0812">Transmembrane</keyword>